<organism evidence="1 2">
    <name type="scientific">Opisthorchis felineus</name>
    <dbReference type="NCBI Taxonomy" id="147828"/>
    <lineage>
        <taxon>Eukaryota</taxon>
        <taxon>Metazoa</taxon>
        <taxon>Spiralia</taxon>
        <taxon>Lophotrochozoa</taxon>
        <taxon>Platyhelminthes</taxon>
        <taxon>Trematoda</taxon>
        <taxon>Digenea</taxon>
        <taxon>Opisthorchiida</taxon>
        <taxon>Opisthorchiata</taxon>
        <taxon>Opisthorchiidae</taxon>
        <taxon>Opisthorchis</taxon>
    </lineage>
</organism>
<dbReference type="Proteomes" id="UP000308267">
    <property type="component" value="Unassembled WGS sequence"/>
</dbReference>
<dbReference type="AlphaFoldDB" id="A0A4S2LPP1"/>
<keyword evidence="2" id="KW-1185">Reference proteome</keyword>
<dbReference type="EMBL" id="SJOL01007377">
    <property type="protein sequence ID" value="TGZ62838.1"/>
    <property type="molecule type" value="Genomic_DNA"/>
</dbReference>
<proteinExistence type="predicted"/>
<reference evidence="1 2" key="1">
    <citation type="journal article" date="2019" name="BMC Genomics">
        <title>New insights from Opisthorchis felineus genome: update on genomics of the epidemiologically important liver flukes.</title>
        <authorList>
            <person name="Ershov N.I."/>
            <person name="Mordvinov V.A."/>
            <person name="Prokhortchouk E.B."/>
            <person name="Pakharukova M.Y."/>
            <person name="Gunbin K.V."/>
            <person name="Ustyantsev K."/>
            <person name="Genaev M.A."/>
            <person name="Blinov A.G."/>
            <person name="Mazur A."/>
            <person name="Boulygina E."/>
            <person name="Tsygankova S."/>
            <person name="Khrameeva E."/>
            <person name="Chekanov N."/>
            <person name="Fan G."/>
            <person name="Xiao A."/>
            <person name="Zhang H."/>
            <person name="Xu X."/>
            <person name="Yang H."/>
            <person name="Solovyev V."/>
            <person name="Lee S.M."/>
            <person name="Liu X."/>
            <person name="Afonnikov D.A."/>
            <person name="Skryabin K.G."/>
        </authorList>
    </citation>
    <scope>NUCLEOTIDE SEQUENCE [LARGE SCALE GENOMIC DNA]</scope>
    <source>
        <strain evidence="1">AK-0245</strain>
        <tissue evidence="1">Whole organism</tissue>
    </source>
</reference>
<sequence>MKKLYTAFATKHQVCKHLGASIRWGEISCLSSRQEQHPHRRQWPVRALMMLGFEVRSDFCISMMILTKDHLGWMHNNFLASHSDTLLVPGVRGAIIRDIFQIIAKASTAPDIWPN</sequence>
<accession>A0A4S2LPP1</accession>
<gene>
    <name evidence="1" type="ORF">CRM22_007207</name>
</gene>
<name>A0A4S2LPP1_OPIFE</name>
<evidence type="ECO:0000313" key="1">
    <source>
        <dbReference type="EMBL" id="TGZ62838.1"/>
    </source>
</evidence>
<protein>
    <submittedName>
        <fullName evidence="1">Uncharacterized protein</fullName>
    </submittedName>
</protein>
<evidence type="ECO:0000313" key="2">
    <source>
        <dbReference type="Proteomes" id="UP000308267"/>
    </source>
</evidence>
<comment type="caution">
    <text evidence="1">The sequence shown here is derived from an EMBL/GenBank/DDBJ whole genome shotgun (WGS) entry which is preliminary data.</text>
</comment>